<dbReference type="EMBL" id="MU393649">
    <property type="protein sequence ID" value="KAI4859220.1"/>
    <property type="molecule type" value="Genomic_DNA"/>
</dbReference>
<comment type="caution">
    <text evidence="1">The sequence shown here is derived from an EMBL/GenBank/DDBJ whole genome shotgun (WGS) entry which is preliminary data.</text>
</comment>
<accession>A0ACB9YK18</accession>
<keyword evidence="2" id="KW-1185">Reference proteome</keyword>
<evidence type="ECO:0000313" key="2">
    <source>
        <dbReference type="Proteomes" id="UP001497700"/>
    </source>
</evidence>
<sequence length="542" mass="60126">MPQLQDVPNETLASIVAHLVRSIGIGKATRLRSVNKAFNSAVLYAICVAQIVDINDPATPNLPFLISPPLKGQILMTKSCSDEAKTEPILRALADLNQALDDLTHATGEQQIQQHRVIAEAIAHMYPSRNSNRGILPMSIHHLVCGAVVLGDLSLVKQLLEDYVSAETNDSDRRYKVAYVIEGGSSYLGRPLQLAAAWGHTELVQYLLDNGADPRQSRDNRIWEPHMYVGVGMTNVCRRPDGSALGAAVRGVHKDTTQLLLQPKYLISSKMAEYFRVIVAAGQTGQLDLLHDLVKATGMSLSHFPGLGEELLWHAAYSGQYEVSQMVLDSGIDVNVAPVPDCRAYGCALSIAACLGNVRMARFLLDRGADPRFSHDSQNHLNPIEISAHRGHQEVVELLLAHGADPLRAFERAADGGQVRIVDWLLKQYPKLHLEPSIDGLPAWTEALRKAILIKNPTIITMLVKHGVPLSHTYSDYGPIALAKRFAADWIVEFLLSLGAEDEEYDLRNRYEAEYFERVYSSLPERSKVRITKRTWEWVGKY</sequence>
<dbReference type="Proteomes" id="UP001497700">
    <property type="component" value="Unassembled WGS sequence"/>
</dbReference>
<organism evidence="1 2">
    <name type="scientific">Hypoxylon rubiginosum</name>
    <dbReference type="NCBI Taxonomy" id="110542"/>
    <lineage>
        <taxon>Eukaryota</taxon>
        <taxon>Fungi</taxon>
        <taxon>Dikarya</taxon>
        <taxon>Ascomycota</taxon>
        <taxon>Pezizomycotina</taxon>
        <taxon>Sordariomycetes</taxon>
        <taxon>Xylariomycetidae</taxon>
        <taxon>Xylariales</taxon>
        <taxon>Hypoxylaceae</taxon>
        <taxon>Hypoxylon</taxon>
    </lineage>
</organism>
<proteinExistence type="predicted"/>
<reference evidence="1 2" key="1">
    <citation type="journal article" date="2022" name="New Phytol.">
        <title>Ecological generalism drives hyperdiversity of secondary metabolite gene clusters in xylarialean endophytes.</title>
        <authorList>
            <person name="Franco M.E.E."/>
            <person name="Wisecaver J.H."/>
            <person name="Arnold A.E."/>
            <person name="Ju Y.M."/>
            <person name="Slot J.C."/>
            <person name="Ahrendt S."/>
            <person name="Moore L.P."/>
            <person name="Eastman K.E."/>
            <person name="Scott K."/>
            <person name="Konkel Z."/>
            <person name="Mondo S.J."/>
            <person name="Kuo A."/>
            <person name="Hayes R.D."/>
            <person name="Haridas S."/>
            <person name="Andreopoulos B."/>
            <person name="Riley R."/>
            <person name="LaButti K."/>
            <person name="Pangilinan J."/>
            <person name="Lipzen A."/>
            <person name="Amirebrahimi M."/>
            <person name="Yan J."/>
            <person name="Adam C."/>
            <person name="Keymanesh K."/>
            <person name="Ng V."/>
            <person name="Louie K."/>
            <person name="Northen T."/>
            <person name="Drula E."/>
            <person name="Henrissat B."/>
            <person name="Hsieh H.M."/>
            <person name="Youens-Clark K."/>
            <person name="Lutzoni F."/>
            <person name="Miadlikowska J."/>
            <person name="Eastwood D.C."/>
            <person name="Hamelin R.C."/>
            <person name="Grigoriev I.V."/>
            <person name="U'Ren J.M."/>
        </authorList>
    </citation>
    <scope>NUCLEOTIDE SEQUENCE [LARGE SCALE GENOMIC DNA]</scope>
    <source>
        <strain evidence="1 2">CBS 119005</strain>
    </source>
</reference>
<protein>
    <submittedName>
        <fullName evidence="1">Ankyrin repeat-containing domain protein</fullName>
    </submittedName>
</protein>
<name>A0ACB9YK18_9PEZI</name>
<evidence type="ECO:0000313" key="1">
    <source>
        <dbReference type="EMBL" id="KAI4859220.1"/>
    </source>
</evidence>
<gene>
    <name evidence="1" type="ORF">F4820DRAFT_178007</name>
</gene>